<dbReference type="Gene3D" id="1.10.490.10">
    <property type="entry name" value="Globins"/>
    <property type="match status" value="1"/>
</dbReference>
<keyword evidence="2" id="KW-0813">Transport</keyword>
<dbReference type="PANTHER" id="PTHR47366">
    <property type="entry name" value="TWO-ON-TWO HEMOGLOBIN-3"/>
    <property type="match status" value="1"/>
</dbReference>
<dbReference type="PANTHER" id="PTHR47366:SF1">
    <property type="entry name" value="TWO-ON-TWO HEMOGLOBIN-3"/>
    <property type="match status" value="1"/>
</dbReference>
<dbReference type="EMBL" id="SHNO01000001">
    <property type="protein sequence ID" value="MCX2976206.1"/>
    <property type="molecule type" value="Genomic_DNA"/>
</dbReference>
<gene>
    <name evidence="7" type="ORF">EYC82_02400</name>
</gene>
<evidence type="ECO:0000256" key="6">
    <source>
        <dbReference type="ARBA" id="ARBA00034496"/>
    </source>
</evidence>
<dbReference type="PROSITE" id="PS01213">
    <property type="entry name" value="GLOBIN_FAM_2"/>
    <property type="match status" value="1"/>
</dbReference>
<evidence type="ECO:0000256" key="5">
    <source>
        <dbReference type="ARBA" id="ARBA00023004"/>
    </source>
</evidence>
<dbReference type="Pfam" id="PF01152">
    <property type="entry name" value="Bac_globin"/>
    <property type="match status" value="1"/>
</dbReference>
<comment type="cofactor">
    <cofactor evidence="1">
        <name>heme</name>
        <dbReference type="ChEBI" id="CHEBI:30413"/>
    </cofactor>
</comment>
<evidence type="ECO:0000313" key="7">
    <source>
        <dbReference type="EMBL" id="MCX2976206.1"/>
    </source>
</evidence>
<dbReference type="CDD" id="cd14773">
    <property type="entry name" value="TrHb2_PhHbO-like_O"/>
    <property type="match status" value="1"/>
</dbReference>
<evidence type="ECO:0000256" key="3">
    <source>
        <dbReference type="ARBA" id="ARBA00022617"/>
    </source>
</evidence>
<proteinExistence type="inferred from homology"/>
<dbReference type="InterPro" id="IPR001486">
    <property type="entry name" value="Hemoglobin_trunc"/>
</dbReference>
<dbReference type="InterPro" id="IPR009050">
    <property type="entry name" value="Globin-like_sf"/>
</dbReference>
<dbReference type="SUPFAM" id="SSF46458">
    <property type="entry name" value="Globin-like"/>
    <property type="match status" value="1"/>
</dbReference>
<dbReference type="InterPro" id="IPR019795">
    <property type="entry name" value="Globin_bac-like_CS"/>
</dbReference>
<evidence type="ECO:0000256" key="1">
    <source>
        <dbReference type="ARBA" id="ARBA00001971"/>
    </source>
</evidence>
<evidence type="ECO:0000313" key="8">
    <source>
        <dbReference type="Proteomes" id="UP001143304"/>
    </source>
</evidence>
<evidence type="ECO:0000256" key="2">
    <source>
        <dbReference type="ARBA" id="ARBA00022448"/>
    </source>
</evidence>
<keyword evidence="3" id="KW-0349">Heme</keyword>
<keyword evidence="8" id="KW-1185">Reference proteome</keyword>
<comment type="caution">
    <text evidence="7">The sequence shown here is derived from an EMBL/GenBank/DDBJ whole genome shotgun (WGS) entry which is preliminary data.</text>
</comment>
<dbReference type="RefSeq" id="WP_279247961.1">
    <property type="nucleotide sequence ID" value="NZ_SHNO01000001.1"/>
</dbReference>
<dbReference type="Proteomes" id="UP001143304">
    <property type="component" value="Unassembled WGS sequence"/>
</dbReference>
<keyword evidence="5" id="KW-0408">Iron</keyword>
<evidence type="ECO:0000256" key="4">
    <source>
        <dbReference type="ARBA" id="ARBA00022723"/>
    </source>
</evidence>
<reference evidence="7" key="1">
    <citation type="submission" date="2019-02" db="EMBL/GenBank/DDBJ databases">
        <authorList>
            <person name="Li S.-H."/>
        </authorList>
    </citation>
    <scope>NUCLEOTIDE SEQUENCE</scope>
    <source>
        <strain evidence="7">IMCC11814</strain>
    </source>
</reference>
<sequence length="137" mass="15611">MSDKPSFGEGDSTFQAAGREEGIFNLVDTFYDLMRDRAPYREIWDMHPGKTSESRDRLARFLCAWTGGPRLYREKYGPISIPSAHAHLHIDARLRDAWLACMAEALDTCEYPATFKTYLLDQLAVPAERIRVACANH</sequence>
<dbReference type="InterPro" id="IPR044203">
    <property type="entry name" value="GlbO/GLB3-like"/>
</dbReference>
<comment type="similarity">
    <text evidence="6">Belongs to the truncated hemoglobin family. Group II subfamily.</text>
</comment>
<name>A0ABT3T1S3_9GAMM</name>
<organism evidence="7 8">
    <name type="scientific">Candidatus Marimicrobium litorale</name>
    <dbReference type="NCBI Taxonomy" id="2518991"/>
    <lineage>
        <taxon>Bacteria</taxon>
        <taxon>Pseudomonadati</taxon>
        <taxon>Pseudomonadota</taxon>
        <taxon>Gammaproteobacteria</taxon>
        <taxon>Cellvibrionales</taxon>
        <taxon>Halieaceae</taxon>
        <taxon>Marimicrobium</taxon>
    </lineage>
</organism>
<keyword evidence="4" id="KW-0479">Metal-binding</keyword>
<protein>
    <submittedName>
        <fullName evidence="7">Globin</fullName>
    </submittedName>
</protein>
<dbReference type="InterPro" id="IPR012292">
    <property type="entry name" value="Globin/Proto"/>
</dbReference>
<accession>A0ABT3T1S3</accession>